<feature type="transmembrane region" description="Helical" evidence="8">
    <location>
        <begin position="142"/>
        <end position="165"/>
    </location>
</feature>
<keyword evidence="10" id="KW-1185">Reference proteome</keyword>
<evidence type="ECO:0000313" key="10">
    <source>
        <dbReference type="Proteomes" id="UP000422764"/>
    </source>
</evidence>
<dbReference type="PANTHER" id="PTHR34975">
    <property type="entry name" value="SPORE GERMINATION PROTEIN A2"/>
    <property type="match status" value="1"/>
</dbReference>
<evidence type="ECO:0000256" key="6">
    <source>
        <dbReference type="ARBA" id="ARBA00022989"/>
    </source>
</evidence>
<gene>
    <name evidence="9" type="ORF">GOM49_06785</name>
</gene>
<evidence type="ECO:0000313" key="9">
    <source>
        <dbReference type="EMBL" id="QGU94842.1"/>
    </source>
</evidence>
<dbReference type="AlphaFoldDB" id="A0A6I6EM96"/>
<dbReference type="EMBL" id="CP046522">
    <property type="protein sequence ID" value="QGU94842.1"/>
    <property type="molecule type" value="Genomic_DNA"/>
</dbReference>
<dbReference type="GO" id="GO:0009847">
    <property type="term" value="P:spore germination"/>
    <property type="evidence" value="ECO:0007669"/>
    <property type="project" value="InterPro"/>
</dbReference>
<keyword evidence="6 8" id="KW-1133">Transmembrane helix</keyword>
<dbReference type="NCBIfam" id="TIGR00912">
    <property type="entry name" value="2A0309"/>
    <property type="match status" value="1"/>
</dbReference>
<keyword evidence="5 8" id="KW-0812">Transmembrane</keyword>
<evidence type="ECO:0000256" key="2">
    <source>
        <dbReference type="ARBA" id="ARBA00007998"/>
    </source>
</evidence>
<feature type="transmembrane region" description="Helical" evidence="8">
    <location>
        <begin position="342"/>
        <end position="358"/>
    </location>
</feature>
<evidence type="ECO:0000256" key="4">
    <source>
        <dbReference type="ARBA" id="ARBA00022544"/>
    </source>
</evidence>
<comment type="similarity">
    <text evidence="2">Belongs to the amino acid-polyamine-organocation (APC) superfamily. Spore germination protein (SGP) (TC 2.A.3.9) family.</text>
</comment>
<dbReference type="PANTHER" id="PTHR34975:SF2">
    <property type="entry name" value="SPORE GERMINATION PROTEIN A2"/>
    <property type="match status" value="1"/>
</dbReference>
<feature type="transmembrane region" description="Helical" evidence="8">
    <location>
        <begin position="35"/>
        <end position="56"/>
    </location>
</feature>
<feature type="transmembrane region" description="Helical" evidence="8">
    <location>
        <begin position="185"/>
        <end position="206"/>
    </location>
</feature>
<evidence type="ECO:0000256" key="3">
    <source>
        <dbReference type="ARBA" id="ARBA00022448"/>
    </source>
</evidence>
<proteinExistence type="inferred from homology"/>
<comment type="subcellular location">
    <subcellularLocation>
        <location evidence="1">Membrane</location>
        <topology evidence="1">Multi-pass membrane protein</topology>
    </subcellularLocation>
</comment>
<dbReference type="GO" id="GO:0016020">
    <property type="term" value="C:membrane"/>
    <property type="evidence" value="ECO:0007669"/>
    <property type="project" value="UniProtKB-SubCell"/>
</dbReference>
<evidence type="ECO:0000256" key="8">
    <source>
        <dbReference type="SAM" id="Phobius"/>
    </source>
</evidence>
<keyword evidence="3" id="KW-0813">Transport</keyword>
<feature type="transmembrane region" description="Helical" evidence="8">
    <location>
        <begin position="269"/>
        <end position="292"/>
    </location>
</feature>
<dbReference type="InterPro" id="IPR004761">
    <property type="entry name" value="Spore_GerAB"/>
</dbReference>
<feature type="transmembrane region" description="Helical" evidence="8">
    <location>
        <begin position="76"/>
        <end position="94"/>
    </location>
</feature>
<dbReference type="Proteomes" id="UP000422764">
    <property type="component" value="Chromosome"/>
</dbReference>
<organism evidence="9 10">
    <name type="scientific">Clostridium bovifaecis</name>
    <dbReference type="NCBI Taxonomy" id="2184719"/>
    <lineage>
        <taxon>Bacteria</taxon>
        <taxon>Bacillati</taxon>
        <taxon>Bacillota</taxon>
        <taxon>Clostridia</taxon>
        <taxon>Eubacteriales</taxon>
        <taxon>Clostridiaceae</taxon>
        <taxon>Clostridium</taxon>
    </lineage>
</organism>
<evidence type="ECO:0000256" key="1">
    <source>
        <dbReference type="ARBA" id="ARBA00004141"/>
    </source>
</evidence>
<dbReference type="Pfam" id="PF03845">
    <property type="entry name" value="Spore_permease"/>
    <property type="match status" value="1"/>
</dbReference>
<feature type="transmembrane region" description="Helical" evidence="8">
    <location>
        <begin position="304"/>
        <end position="322"/>
    </location>
</feature>
<evidence type="ECO:0000256" key="7">
    <source>
        <dbReference type="ARBA" id="ARBA00023136"/>
    </source>
</evidence>
<feature type="transmembrane region" description="Helical" evidence="8">
    <location>
        <begin position="7"/>
        <end position="29"/>
    </location>
</feature>
<feature type="transmembrane region" description="Helical" evidence="8">
    <location>
        <begin position="218"/>
        <end position="241"/>
    </location>
</feature>
<keyword evidence="7 8" id="KW-0472">Membrane</keyword>
<keyword evidence="4" id="KW-0309">Germination</keyword>
<feature type="transmembrane region" description="Helical" evidence="8">
    <location>
        <begin position="106"/>
        <end position="130"/>
    </location>
</feature>
<evidence type="ECO:0000256" key="5">
    <source>
        <dbReference type="ARBA" id="ARBA00022692"/>
    </source>
</evidence>
<protein>
    <submittedName>
        <fullName evidence="9">GerAB/ArcD/ProY family transporter</fullName>
    </submittedName>
</protein>
<reference evidence="9 10" key="1">
    <citation type="submission" date="2019-12" db="EMBL/GenBank/DDBJ databases">
        <title>Genome sequenceing of Clostridium bovifaecis.</title>
        <authorList>
            <person name="Yao Y."/>
        </authorList>
    </citation>
    <scope>NUCLEOTIDE SEQUENCE [LARGE SCALE GENOMIC DNA]</scope>
    <source>
        <strain evidence="9 10">BXX</strain>
    </source>
</reference>
<name>A0A6I6EM96_9CLOT</name>
<sequence>MKETISASQLFIMIVLLPYSSAVLFFLAPEAEADAWVAMLVYIIGAIFLQLIYISLYNRFPMDTIITYMPKIYGKILGNMISILYVVYFTYLASRVVRDYIELTRFFGLMETPMIIVAAAFILTAMYDVYCGIEVIARTVEIAFLFLIFSPAVIWILLSLTRGGISSNNLEPIFSEGIGFVITNGWKLITFPYGESIVFTMIYPFVKEGSKKIKTASISAVIFLGIILALNQFSFIVTLGLESAKNVTFPLFKAASLVKIGEFITRIEIMAISMIVVGGVYKVGMFMYNAVLGTAQLFKMQSRSYIIIPFGVIILFLSQVIAKSYFQHIEIGLDFTPKYIHLPMQIVIPTIALIIANIKDLSKDKKAEKEENRSLS</sequence>
<accession>A0A6I6EM96</accession>